<evidence type="ECO:0000256" key="1">
    <source>
        <dbReference type="SAM" id="MobiDB-lite"/>
    </source>
</evidence>
<proteinExistence type="predicted"/>
<name>A0A7W7N2L0_9CAUL</name>
<evidence type="ECO:0000313" key="3">
    <source>
        <dbReference type="EMBL" id="MBB4796384.1"/>
    </source>
</evidence>
<comment type="caution">
    <text evidence="3">The sequence shown here is derived from an EMBL/GenBank/DDBJ whole genome shotgun (WGS) entry which is preliminary data.</text>
</comment>
<evidence type="ECO:0000256" key="2">
    <source>
        <dbReference type="SAM" id="SignalP"/>
    </source>
</evidence>
<reference evidence="3 4" key="1">
    <citation type="submission" date="2020-08" db="EMBL/GenBank/DDBJ databases">
        <title>Functional genomics of gut bacteria from endangered species of beetles.</title>
        <authorList>
            <person name="Carlos-Shanley C."/>
        </authorList>
    </citation>
    <scope>NUCLEOTIDE SEQUENCE [LARGE SCALE GENOMIC DNA]</scope>
    <source>
        <strain evidence="3 4">S00123</strain>
    </source>
</reference>
<dbReference type="Proteomes" id="UP000539957">
    <property type="component" value="Unassembled WGS sequence"/>
</dbReference>
<dbReference type="InterPro" id="IPR011990">
    <property type="entry name" value="TPR-like_helical_dom_sf"/>
</dbReference>
<organism evidence="3 4">
    <name type="scientific">Brevundimonas bullata</name>
    <dbReference type="NCBI Taxonomy" id="13160"/>
    <lineage>
        <taxon>Bacteria</taxon>
        <taxon>Pseudomonadati</taxon>
        <taxon>Pseudomonadota</taxon>
        <taxon>Alphaproteobacteria</taxon>
        <taxon>Caulobacterales</taxon>
        <taxon>Caulobacteraceae</taxon>
        <taxon>Brevundimonas</taxon>
    </lineage>
</organism>
<feature type="compositionally biased region" description="Low complexity" evidence="1">
    <location>
        <begin position="947"/>
        <end position="965"/>
    </location>
</feature>
<sequence>MSGASVSKRVLKSTVAAAAAGVVVFAPLAPHAEGAAASSGPVDIRVGANTGFTKIEFAGAVGSRARVRQDGRAVIIRIGTTAAPDVSRLKVDPPKGVEKVETRSVQGATELVLTLAEGAGVRSGAADGAVWLNLYAPGAVPEGARPSVVPAGGAVPVAAEVKDATTRLTFAWAAPVGAAVFRRGDAVWVVFDAAARMNMPAAAKAGDAAKARWAAGPDFTAIRIPAAEGQTVSARADGASWIVTLGGTAPSVTGVEIGRDDSVQTALTARMAGATKTVWLTDPMVGDRFAAVTALAPGKGMARGRRTVDLALLPTAHGLAVETPTDDLTVKAEGDIVTLSRPKGLRLSPPTVGLEAAAQEVHAPRAAVRPALIIADWADLGGDSFSNRHRILQTAAELESGRAADDPRAPIEARMAYARFLVGQGLGYEAIGVLNALVKQTPAMQGVAEVRGLRGAARAAIGRYAEAEADFSAGALAGDPSTRVWQGYIAAQRSDWTTARQAFAAGSGVVDNFTPEWRARFGTAHALAAVETGDLAAATELLAYVFSQPGVSAADQLTARLVQARLFELEQKPAQALAVYKAVARAPLDGISTPARLGVVRLEMAKGTIKPDAAAAQLEALKWRWRGDGTELAVIRSLGELYLSQGRYREALTTLKAAGRKIVVLPGGDKLQSDLDNAFRALFLDGAADGLQPVQALALFFDFRELTPVGADGDEMVRRLARRLIDVDLLDQAAELLKYQADNRLDGVAKAQVSTNLAAVYLMNRQPEQALQALWSSRTTLLPTAMNIERRALEARALMELGRYDHALEVLGKDASPAGRDVRAEIFWKQQQWGPAAALYEQRLGDRYKDAVIPLTADEENRLIRAGVGYSLARDAGGLNRLSRNYSGFADKARSAGAIRIALAGLDGADGSGRPQDFATLSAGADTYAGWIAATKAEFRQKTGGDRPATPARNQPAAAARPAAA</sequence>
<accession>A0A7W7N2L0</accession>
<feature type="chain" id="PRO_5030966436" evidence="2">
    <location>
        <begin position="33"/>
        <end position="965"/>
    </location>
</feature>
<dbReference type="SUPFAM" id="SSF48452">
    <property type="entry name" value="TPR-like"/>
    <property type="match status" value="1"/>
</dbReference>
<dbReference type="RefSeq" id="WP_184265741.1">
    <property type="nucleotide sequence ID" value="NZ_JACHKY010000001.1"/>
</dbReference>
<protein>
    <submittedName>
        <fullName evidence="3">Tetratricopeptide (TPR) repeat protein</fullName>
    </submittedName>
</protein>
<dbReference type="AlphaFoldDB" id="A0A7W7N2L0"/>
<feature type="region of interest" description="Disordered" evidence="1">
    <location>
        <begin position="940"/>
        <end position="965"/>
    </location>
</feature>
<evidence type="ECO:0000313" key="4">
    <source>
        <dbReference type="Proteomes" id="UP000539957"/>
    </source>
</evidence>
<gene>
    <name evidence="3" type="ORF">HNP32_000098</name>
</gene>
<dbReference type="Gene3D" id="1.25.40.10">
    <property type="entry name" value="Tetratricopeptide repeat domain"/>
    <property type="match status" value="1"/>
</dbReference>
<dbReference type="EMBL" id="JACHKY010000001">
    <property type="protein sequence ID" value="MBB4796384.1"/>
    <property type="molecule type" value="Genomic_DNA"/>
</dbReference>
<keyword evidence="4" id="KW-1185">Reference proteome</keyword>
<keyword evidence="2" id="KW-0732">Signal</keyword>
<feature type="signal peptide" evidence="2">
    <location>
        <begin position="1"/>
        <end position="32"/>
    </location>
</feature>